<comment type="caution">
    <text evidence="3">The sequence shown here is derived from an EMBL/GenBank/DDBJ whole genome shotgun (WGS) entry which is preliminary data.</text>
</comment>
<dbReference type="InterPro" id="IPR024623">
    <property type="entry name" value="YtxH"/>
</dbReference>
<feature type="compositionally biased region" description="Acidic residues" evidence="1">
    <location>
        <begin position="85"/>
        <end position="102"/>
    </location>
</feature>
<reference evidence="3 4" key="1">
    <citation type="submission" date="2018-03" db="EMBL/GenBank/DDBJ databases">
        <title>Draft Genome Sequences of the Obligatory Marine Myxobacteria Enhygromyxa salina SWB007.</title>
        <authorList>
            <person name="Poehlein A."/>
            <person name="Moghaddam J.A."/>
            <person name="Harms H."/>
            <person name="Alanjari M."/>
            <person name="Koenig G.M."/>
            <person name="Daniel R."/>
            <person name="Schaeberle T.F."/>
        </authorList>
    </citation>
    <scope>NUCLEOTIDE SEQUENCE [LARGE SCALE GENOMIC DNA]</scope>
    <source>
        <strain evidence="3 4">SWB007</strain>
    </source>
</reference>
<gene>
    <name evidence="3" type="ORF">ENSA7_50810</name>
</gene>
<sequence length="102" mass="11272">MNLDNFTDISRSDVLRALGLGPRVRDYIWPAIGVFATGALVGAGAALLFAPKSGAKLRAEIRDEFRSQLEDIERKLGMHKHPIEADAEELDKDEQDDQHEAA</sequence>
<evidence type="ECO:0000256" key="2">
    <source>
        <dbReference type="SAM" id="Phobius"/>
    </source>
</evidence>
<evidence type="ECO:0000256" key="1">
    <source>
        <dbReference type="SAM" id="MobiDB-lite"/>
    </source>
</evidence>
<protein>
    <submittedName>
        <fullName evidence="3">YtxH-like protein</fullName>
    </submittedName>
</protein>
<evidence type="ECO:0000313" key="3">
    <source>
        <dbReference type="EMBL" id="PRQ04590.1"/>
    </source>
</evidence>
<proteinExistence type="predicted"/>
<dbReference type="EMBL" id="PVNL01000102">
    <property type="protein sequence ID" value="PRQ04590.1"/>
    <property type="molecule type" value="Genomic_DNA"/>
</dbReference>
<keyword evidence="2" id="KW-0812">Transmembrane</keyword>
<keyword evidence="2" id="KW-0472">Membrane</keyword>
<feature type="transmembrane region" description="Helical" evidence="2">
    <location>
        <begin position="27"/>
        <end position="50"/>
    </location>
</feature>
<dbReference type="Pfam" id="PF12732">
    <property type="entry name" value="YtxH"/>
    <property type="match status" value="1"/>
</dbReference>
<evidence type="ECO:0000313" key="4">
    <source>
        <dbReference type="Proteomes" id="UP000238823"/>
    </source>
</evidence>
<dbReference type="Proteomes" id="UP000238823">
    <property type="component" value="Unassembled WGS sequence"/>
</dbReference>
<dbReference type="AlphaFoldDB" id="A0A2S9YHK7"/>
<keyword evidence="2" id="KW-1133">Transmembrane helix</keyword>
<accession>A0A2S9YHK7</accession>
<organism evidence="3 4">
    <name type="scientific">Enhygromyxa salina</name>
    <dbReference type="NCBI Taxonomy" id="215803"/>
    <lineage>
        <taxon>Bacteria</taxon>
        <taxon>Pseudomonadati</taxon>
        <taxon>Myxococcota</taxon>
        <taxon>Polyangia</taxon>
        <taxon>Nannocystales</taxon>
        <taxon>Nannocystaceae</taxon>
        <taxon>Enhygromyxa</taxon>
    </lineage>
</organism>
<name>A0A2S9YHK7_9BACT</name>
<feature type="region of interest" description="Disordered" evidence="1">
    <location>
        <begin position="77"/>
        <end position="102"/>
    </location>
</feature>
<dbReference type="RefSeq" id="WP_106091980.1">
    <property type="nucleotide sequence ID" value="NZ_PVNL01000102.1"/>
</dbReference>